<dbReference type="OrthoDB" id="10506109at2759"/>
<keyword evidence="1" id="KW-0862">Zinc</keyword>
<feature type="domain" description="SWIM-type" evidence="3">
    <location>
        <begin position="15"/>
        <end position="49"/>
    </location>
</feature>
<keyword evidence="1" id="KW-0479">Metal-binding</keyword>
<evidence type="ECO:0000313" key="4">
    <source>
        <dbReference type="Proteomes" id="UP000694846"/>
    </source>
</evidence>
<name>A0A8B8F7D3_9HEMI</name>
<organism evidence="4 5">
    <name type="scientific">Sipha flava</name>
    <name type="common">yellow sugarcane aphid</name>
    <dbReference type="NCBI Taxonomy" id="143950"/>
    <lineage>
        <taxon>Eukaryota</taxon>
        <taxon>Metazoa</taxon>
        <taxon>Ecdysozoa</taxon>
        <taxon>Arthropoda</taxon>
        <taxon>Hexapoda</taxon>
        <taxon>Insecta</taxon>
        <taxon>Pterygota</taxon>
        <taxon>Neoptera</taxon>
        <taxon>Paraneoptera</taxon>
        <taxon>Hemiptera</taxon>
        <taxon>Sternorrhyncha</taxon>
        <taxon>Aphidomorpha</taxon>
        <taxon>Aphidoidea</taxon>
        <taxon>Aphididae</taxon>
        <taxon>Sipha</taxon>
    </lineage>
</organism>
<sequence length="241" mass="27604">MKLECGGVRERYEEDEVVYKCSNTECTCTFYANNQSPCRHILLIREQQCVSLSAVFELSLFHSRYHQRRNVELNYTATRNLDEIEDQVQLDEIENRVRLDKEKVPVLSNRQKYNMMLPIALSIASLSACYGTDQFQAYLKASACASIETKPKSTLAIEFEPPVQQTLNEEDNSEGTSTTLEDESKPADLSGRLLLKFKDKLKVRGRPKRALKQLCSFNKTSVDRATKKKHSSEPPSKKQKK</sequence>
<dbReference type="RefSeq" id="XP_025406663.1">
    <property type="nucleotide sequence ID" value="XM_025550878.1"/>
</dbReference>
<evidence type="ECO:0000256" key="1">
    <source>
        <dbReference type="PROSITE-ProRule" id="PRU00325"/>
    </source>
</evidence>
<dbReference type="Proteomes" id="UP000694846">
    <property type="component" value="Unplaced"/>
</dbReference>
<keyword evidence="4" id="KW-1185">Reference proteome</keyword>
<protein>
    <submittedName>
        <fullName evidence="5">Uncharacterized protein LOC112680692</fullName>
    </submittedName>
</protein>
<dbReference type="AlphaFoldDB" id="A0A8B8F7D3"/>
<evidence type="ECO:0000259" key="3">
    <source>
        <dbReference type="PROSITE" id="PS50966"/>
    </source>
</evidence>
<dbReference type="InterPro" id="IPR007527">
    <property type="entry name" value="Znf_SWIM"/>
</dbReference>
<dbReference type="GeneID" id="112680692"/>
<dbReference type="GO" id="GO:0008270">
    <property type="term" value="F:zinc ion binding"/>
    <property type="evidence" value="ECO:0007669"/>
    <property type="project" value="UniProtKB-KW"/>
</dbReference>
<keyword evidence="1" id="KW-0863">Zinc-finger</keyword>
<feature type="region of interest" description="Disordered" evidence="2">
    <location>
        <begin position="165"/>
        <end position="185"/>
    </location>
</feature>
<accession>A0A8B8F7D3</accession>
<dbReference type="PROSITE" id="PS50966">
    <property type="entry name" value="ZF_SWIM"/>
    <property type="match status" value="1"/>
</dbReference>
<evidence type="ECO:0000313" key="5">
    <source>
        <dbReference type="RefSeq" id="XP_025406663.1"/>
    </source>
</evidence>
<reference evidence="5" key="1">
    <citation type="submission" date="2025-08" db="UniProtKB">
        <authorList>
            <consortium name="RefSeq"/>
        </authorList>
    </citation>
    <scope>IDENTIFICATION</scope>
    <source>
        <tissue evidence="5">Whole body</tissue>
    </source>
</reference>
<evidence type="ECO:0000256" key="2">
    <source>
        <dbReference type="SAM" id="MobiDB-lite"/>
    </source>
</evidence>
<gene>
    <name evidence="5" type="primary">LOC112680692</name>
</gene>
<proteinExistence type="predicted"/>
<feature type="region of interest" description="Disordered" evidence="2">
    <location>
        <begin position="221"/>
        <end position="241"/>
    </location>
</feature>